<evidence type="ECO:0000313" key="3">
    <source>
        <dbReference type="EMBL" id="GAA4770202.1"/>
    </source>
</evidence>
<feature type="domain" description="XdhC- CoxI" evidence="1">
    <location>
        <begin position="12"/>
        <end position="78"/>
    </location>
</feature>
<accession>A0ABP8ZZL6</accession>
<dbReference type="Pfam" id="PF13478">
    <property type="entry name" value="XdhC_C"/>
    <property type="match status" value="1"/>
</dbReference>
<feature type="domain" description="XdhC Rossmann" evidence="2">
    <location>
        <begin position="174"/>
        <end position="317"/>
    </location>
</feature>
<dbReference type="InterPro" id="IPR052698">
    <property type="entry name" value="MoCofactor_Util/Proc"/>
</dbReference>
<dbReference type="Pfam" id="PF02625">
    <property type="entry name" value="XdhC_CoxI"/>
    <property type="match status" value="1"/>
</dbReference>
<keyword evidence="4" id="KW-1185">Reference proteome</keyword>
<dbReference type="EMBL" id="BAABKO010000002">
    <property type="protein sequence ID" value="GAA4770202.1"/>
    <property type="molecule type" value="Genomic_DNA"/>
</dbReference>
<dbReference type="Proteomes" id="UP001501645">
    <property type="component" value="Unassembled WGS sequence"/>
</dbReference>
<evidence type="ECO:0000259" key="1">
    <source>
        <dbReference type="Pfam" id="PF02625"/>
    </source>
</evidence>
<dbReference type="PANTHER" id="PTHR30388">
    <property type="entry name" value="ALDEHYDE OXIDOREDUCTASE MOLYBDENUM COFACTOR ASSEMBLY PROTEIN"/>
    <property type="match status" value="1"/>
</dbReference>
<dbReference type="InterPro" id="IPR027051">
    <property type="entry name" value="XdhC_Rossmann_dom"/>
</dbReference>
<name>A0ABP8ZZL6_9MICO</name>
<evidence type="ECO:0000313" key="4">
    <source>
        <dbReference type="Proteomes" id="UP001501645"/>
    </source>
</evidence>
<dbReference type="Gene3D" id="3.40.50.720">
    <property type="entry name" value="NAD(P)-binding Rossmann-like Domain"/>
    <property type="match status" value="1"/>
</dbReference>
<proteinExistence type="predicted"/>
<organism evidence="3 4">
    <name type="scientific">Microbacterium gilvum</name>
    <dbReference type="NCBI Taxonomy" id="1336204"/>
    <lineage>
        <taxon>Bacteria</taxon>
        <taxon>Bacillati</taxon>
        <taxon>Actinomycetota</taxon>
        <taxon>Actinomycetes</taxon>
        <taxon>Micrococcales</taxon>
        <taxon>Microbacteriaceae</taxon>
        <taxon>Microbacterium</taxon>
    </lineage>
</organism>
<dbReference type="InterPro" id="IPR003777">
    <property type="entry name" value="XdhC_CoxI"/>
</dbReference>
<protein>
    <submittedName>
        <fullName evidence="3">XdhC family protein</fullName>
    </submittedName>
</protein>
<evidence type="ECO:0000259" key="2">
    <source>
        <dbReference type="Pfam" id="PF13478"/>
    </source>
</evidence>
<dbReference type="PANTHER" id="PTHR30388:SF4">
    <property type="entry name" value="MOLYBDENUM COFACTOR INSERTION CHAPERONE PAOD"/>
    <property type="match status" value="1"/>
</dbReference>
<gene>
    <name evidence="3" type="ORF">GCM10023351_12430</name>
</gene>
<dbReference type="RefSeq" id="WP_345437147.1">
    <property type="nucleotide sequence ID" value="NZ_BAABKO010000002.1"/>
</dbReference>
<sequence length="356" mass="36750">MLDLAAPLLARIRSGARVAVVTVTRVARSAPRGLGASMAVTTHGEVIGSISGGCVEGDAVVLAHAVLADGVARTARFGFDDDTAHAAGLACGGQVDVIAYVVDPADIRSVDALRRAADGEAVSVGIALADGRLVDAGDLADPAGFDAAALLAETRVVSGPEPVLVVSRAPRPRLVLAGATEHAAALCRIASAAGFAVTVVDPWELLVTRERFPDADELVVALPHEHLARRADLDPRTAVCVLTHDTRLDVPAIRVALDLPIGFVGALGARTTVARRAELLREEGVADDDLARLRSPLGLDLGGSTPEETAVSIVAEILAARHGGTGRPLRALGGPIHRDRPVAEACARRIDETRPT</sequence>
<reference evidence="4" key="1">
    <citation type="journal article" date="2019" name="Int. J. Syst. Evol. Microbiol.">
        <title>The Global Catalogue of Microorganisms (GCM) 10K type strain sequencing project: providing services to taxonomists for standard genome sequencing and annotation.</title>
        <authorList>
            <consortium name="The Broad Institute Genomics Platform"/>
            <consortium name="The Broad Institute Genome Sequencing Center for Infectious Disease"/>
            <person name="Wu L."/>
            <person name="Ma J."/>
        </authorList>
    </citation>
    <scope>NUCLEOTIDE SEQUENCE [LARGE SCALE GENOMIC DNA]</scope>
    <source>
        <strain evidence="4">JCM 18537</strain>
    </source>
</reference>
<comment type="caution">
    <text evidence="3">The sequence shown here is derived from an EMBL/GenBank/DDBJ whole genome shotgun (WGS) entry which is preliminary data.</text>
</comment>